<evidence type="ECO:0000313" key="1">
    <source>
        <dbReference type="EMBL" id="KPM41929.1"/>
    </source>
</evidence>
<dbReference type="PANTHER" id="PTHR32387:SF0">
    <property type="entry name" value="PROTEIN NO VEIN"/>
    <property type="match status" value="1"/>
</dbReference>
<protein>
    <recommendedName>
        <fullName evidence="3">Protein NO VEIN C-terminal domain-containing protein</fullName>
    </recommendedName>
</protein>
<dbReference type="Proteomes" id="UP000050424">
    <property type="component" value="Unassembled WGS sequence"/>
</dbReference>
<reference evidence="1 2" key="1">
    <citation type="submission" date="2015-09" db="EMBL/GenBank/DDBJ databases">
        <title>Draft genome of a European isolate of the apple canker pathogen Neonectria ditissima.</title>
        <authorList>
            <person name="Gomez-Cortecero A."/>
            <person name="Harrison R.J."/>
            <person name="Armitage A.D."/>
        </authorList>
    </citation>
    <scope>NUCLEOTIDE SEQUENCE [LARGE SCALE GENOMIC DNA]</scope>
    <source>
        <strain evidence="1 2">R09/05</strain>
    </source>
</reference>
<accession>A0A0P7AVG3</accession>
<dbReference type="AlphaFoldDB" id="A0A0P7AVG3"/>
<organism evidence="1 2">
    <name type="scientific">Neonectria ditissima</name>
    <dbReference type="NCBI Taxonomy" id="78410"/>
    <lineage>
        <taxon>Eukaryota</taxon>
        <taxon>Fungi</taxon>
        <taxon>Dikarya</taxon>
        <taxon>Ascomycota</taxon>
        <taxon>Pezizomycotina</taxon>
        <taxon>Sordariomycetes</taxon>
        <taxon>Hypocreomycetidae</taxon>
        <taxon>Hypocreales</taxon>
        <taxon>Nectriaceae</taxon>
        <taxon>Neonectria</taxon>
    </lineage>
</organism>
<proteinExistence type="predicted"/>
<sequence length="855" mass="97510">MSAAGSKAEADVQIEQLRRERGCEQENQSAVVRSSLNSALEIISDELYQNPSHFLLELIQNADDNQFSPGVTPSLSLTLSSGPGFYHLRTDCNEVGFTFDDINAITQVRQSTKKKATDGQRGYIGEKGIGFKSVFKVADTVNIASGHYDFKFDRKRELGMILPIPSTFPTRQRLLGHTQFLLQLSSQDDYKKIQHDLHNMEPQLLIFLRNIQRLEVQTDHARKTYRVRSDTSVAALGEIVKISLDHQDERVSDEMRYTIVRHEARGMPADTRREGVVASEVVLAFPIEDAKPKISPQKAFAFLPIDDFGFKFLIHADFLLVASREGLDYGRPWNLALRNALQAAFLAAVKRFATAPADGPGRGLRYMWPKYIKHHRHAHNFWNHLHANIVSDLRTQRILESHNSATGHRKPFKLRYLPPKFRFGENPLFDCPSLMKAYLSFEYDHVHEELRLLGVERTSLADLGTDFVKWVLEVGRSGLGAKSSEWHCQVASIFHEQRDLRSHLVELPIIPLRDGSWVSAKQGHLYMASITDDEYVPKGINLSVVDKIASQDPARRRFYEWLGVQPYTCSQVCRLILELHSGNAASIQGRHRLDLLMDTTYLFLNSSHLDTDEAPEIYFLVNNQGTSSRRKSQIYLDDRNAKPALIGKYKDNPGSPFHVLDDFYENMIGADNSSLRVKFRAWLLRSKHISRVPVLIRGQQLTPEWQFLRSVSVLDLLLVVERVWEKATADRLFDLTNSELLREVPKLQIQCRDGKLRRLSETAIPTRELLQACPHLPFAALPNPERWTFLDTFGILVRPSTAARLQELDALSNLAIELVDKDVVHETYRGLNQYRDSEAAIIAQVPRDPALFPRR</sequence>
<dbReference type="SUPFAM" id="SSF55874">
    <property type="entry name" value="ATPase domain of HSP90 chaperone/DNA topoisomerase II/histidine kinase"/>
    <property type="match status" value="1"/>
</dbReference>
<dbReference type="InterPro" id="IPR036890">
    <property type="entry name" value="HATPase_C_sf"/>
</dbReference>
<dbReference type="STRING" id="78410.A0A0P7AVG3"/>
<evidence type="ECO:0008006" key="3">
    <source>
        <dbReference type="Google" id="ProtNLM"/>
    </source>
</evidence>
<dbReference type="OrthoDB" id="1262810at2759"/>
<comment type="caution">
    <text evidence="1">The sequence shown here is derived from an EMBL/GenBank/DDBJ whole genome shotgun (WGS) entry which is preliminary data.</text>
</comment>
<evidence type="ECO:0000313" key="2">
    <source>
        <dbReference type="Proteomes" id="UP000050424"/>
    </source>
</evidence>
<dbReference type="PANTHER" id="PTHR32387">
    <property type="entry name" value="WU:FJ29H11"/>
    <property type="match status" value="1"/>
</dbReference>
<dbReference type="NCBIfam" id="NF047352">
    <property type="entry name" value="P_loop_sacsin"/>
    <property type="match status" value="1"/>
</dbReference>
<name>A0A0P7AVG3_9HYPO</name>
<keyword evidence="2" id="KW-1185">Reference proteome</keyword>
<dbReference type="InterPro" id="IPR052957">
    <property type="entry name" value="Auxin_embryo_med"/>
</dbReference>
<dbReference type="Gene3D" id="3.30.565.10">
    <property type="entry name" value="Histidine kinase-like ATPase, C-terminal domain"/>
    <property type="match status" value="1"/>
</dbReference>
<dbReference type="EMBL" id="LKCW01000057">
    <property type="protein sequence ID" value="KPM41929.1"/>
    <property type="molecule type" value="Genomic_DNA"/>
</dbReference>
<gene>
    <name evidence="1" type="ORF">AK830_g4631</name>
</gene>